<evidence type="ECO:0000313" key="1">
    <source>
        <dbReference type="EMBL" id="CRL01758.1"/>
    </source>
</evidence>
<gene>
    <name evidence="1" type="ORF">CLUMA_CG014974</name>
</gene>
<name>A0A1J1IRP8_9DIPT</name>
<dbReference type="Proteomes" id="UP000183832">
    <property type="component" value="Unassembled WGS sequence"/>
</dbReference>
<protein>
    <submittedName>
        <fullName evidence="1">CLUMA_CG014974, isoform A</fullName>
    </submittedName>
</protein>
<dbReference type="AlphaFoldDB" id="A0A1J1IRP8"/>
<evidence type="ECO:0000313" key="2">
    <source>
        <dbReference type="Proteomes" id="UP000183832"/>
    </source>
</evidence>
<organism evidence="1 2">
    <name type="scientific">Clunio marinus</name>
    <dbReference type="NCBI Taxonomy" id="568069"/>
    <lineage>
        <taxon>Eukaryota</taxon>
        <taxon>Metazoa</taxon>
        <taxon>Ecdysozoa</taxon>
        <taxon>Arthropoda</taxon>
        <taxon>Hexapoda</taxon>
        <taxon>Insecta</taxon>
        <taxon>Pterygota</taxon>
        <taxon>Neoptera</taxon>
        <taxon>Endopterygota</taxon>
        <taxon>Diptera</taxon>
        <taxon>Nematocera</taxon>
        <taxon>Chironomoidea</taxon>
        <taxon>Chironomidae</taxon>
        <taxon>Clunio</taxon>
    </lineage>
</organism>
<reference evidence="1 2" key="1">
    <citation type="submission" date="2015-04" db="EMBL/GenBank/DDBJ databases">
        <authorList>
            <person name="Syromyatnikov M.Y."/>
            <person name="Popov V.N."/>
        </authorList>
    </citation>
    <scope>NUCLEOTIDE SEQUENCE [LARGE SCALE GENOMIC DNA]</scope>
</reference>
<sequence>MPVSAGFSFRLTDVVAITFHKPQTRKLQFKKSSKIRKQKVIQHQHDIKLGLFIKQPAQIEE</sequence>
<dbReference type="EMBL" id="CVRI01000056">
    <property type="protein sequence ID" value="CRL01758.1"/>
    <property type="molecule type" value="Genomic_DNA"/>
</dbReference>
<proteinExistence type="predicted"/>
<keyword evidence="2" id="KW-1185">Reference proteome</keyword>
<accession>A0A1J1IRP8</accession>